<dbReference type="InterPro" id="IPR001226">
    <property type="entry name" value="Flavodoxin_CS"/>
</dbReference>
<dbReference type="InterPro" id="IPR029039">
    <property type="entry name" value="Flavoprotein-like_sf"/>
</dbReference>
<protein>
    <recommendedName>
        <fullName evidence="1">Flavodoxin-like domain-containing protein</fullName>
    </recommendedName>
</protein>
<gene>
    <name evidence="2" type="ordered locus">MCP_1384</name>
</gene>
<keyword evidence="3" id="KW-1185">Reference proteome</keyword>
<dbReference type="Pfam" id="PF12641">
    <property type="entry name" value="Flavodoxin_3"/>
    <property type="match status" value="1"/>
</dbReference>
<reference evidence="2 3" key="1">
    <citation type="journal article" date="2007" name="Appl. Environ. Microbiol.">
        <title>Isolation of key methanogens for global methane emission from rice paddy fields: a novel isolate affiliated with the clone cluster rice cluster I.</title>
        <authorList>
            <person name="Sakai S."/>
            <person name="Imachi H."/>
            <person name="Sekiguchi Y."/>
            <person name="Ohashi A."/>
            <person name="Harada H."/>
            <person name="Kamagata Y."/>
        </authorList>
    </citation>
    <scope>NUCLEOTIDE SEQUENCE [LARGE SCALE GENOMIC DNA]</scope>
    <source>
        <strain evidence="3">DSM 17711 / JCM 13418 / NBRC 101707 / SANAE</strain>
    </source>
</reference>
<sequence length="138" mass="14557">MSDFEVIYYSRGGNTKRLADAIAGELGVKAVDVKTAALSPDVKIIFLGSGCYGGKPGEDMVKFIQSGKLSGRKVALFGTSMGGIGKEVDEMAAALRQKGANVVGSYFCKGKGLLIFSRGHPNQDEIDGARKFAKEMAS</sequence>
<name>D1YYD4_METPS</name>
<evidence type="ECO:0000313" key="3">
    <source>
        <dbReference type="Proteomes" id="UP000001882"/>
    </source>
</evidence>
<reference evidence="3" key="3">
    <citation type="journal article" date="2011" name="PLoS ONE">
        <title>Genome sequence of a mesophilic hydrogenotrophic methanogen Methanocella paludicola, the first cultivated representative of the order Methanocellales.</title>
        <authorList>
            <person name="Sakai S."/>
            <person name="Takaki Y."/>
            <person name="Shimamura S."/>
            <person name="Sekine M."/>
            <person name="Tajima T."/>
            <person name="Kosugi H."/>
            <person name="Ichikawa N."/>
            <person name="Tasumi E."/>
            <person name="Hiraki A.T."/>
            <person name="Shimizu A."/>
            <person name="Kato Y."/>
            <person name="Nishiko R."/>
            <person name="Mori K."/>
            <person name="Fujita N."/>
            <person name="Imachi H."/>
            <person name="Takai K."/>
        </authorList>
    </citation>
    <scope>NUCLEOTIDE SEQUENCE [LARGE SCALE GENOMIC DNA]</scope>
    <source>
        <strain evidence="3">DSM 17711 / JCM 13418 / NBRC 101707 / SANAE</strain>
    </source>
</reference>
<dbReference type="OrthoDB" id="73155at2157"/>
<dbReference type="PROSITE" id="PS50902">
    <property type="entry name" value="FLAVODOXIN_LIKE"/>
    <property type="match status" value="1"/>
</dbReference>
<dbReference type="STRING" id="304371.MCP_1384"/>
<dbReference type="EMBL" id="AP011532">
    <property type="protein sequence ID" value="BAI61456.1"/>
    <property type="molecule type" value="Genomic_DNA"/>
</dbReference>
<feature type="domain" description="Flavodoxin-like" evidence="1">
    <location>
        <begin position="4"/>
        <end position="137"/>
    </location>
</feature>
<dbReference type="GO" id="GO:0010181">
    <property type="term" value="F:FMN binding"/>
    <property type="evidence" value="ECO:0007669"/>
    <property type="project" value="InterPro"/>
</dbReference>
<accession>D1YYD4</accession>
<dbReference type="RefSeq" id="WP_012900135.1">
    <property type="nucleotide sequence ID" value="NC_013665.1"/>
</dbReference>
<reference evidence="2 3" key="2">
    <citation type="journal article" date="2008" name="Int. J. Syst. Evol. Microbiol.">
        <title>Methanocella paludicola gen. nov., sp. nov., a methane-producing archaeon, the first isolate of the lineage 'Rice Cluster I', and proposal of the new archaeal order Methanocellales ord. nov.</title>
        <authorList>
            <person name="Sakai S."/>
            <person name="Imachi H."/>
            <person name="Hanada S."/>
            <person name="Ohashi A."/>
            <person name="Harada H."/>
            <person name="Kamagata Y."/>
        </authorList>
    </citation>
    <scope>NUCLEOTIDE SEQUENCE [LARGE SCALE GENOMIC DNA]</scope>
    <source>
        <strain evidence="3">DSM 17711 / JCM 13418 / NBRC 101707 / SANAE</strain>
    </source>
</reference>
<proteinExistence type="predicted"/>
<dbReference type="Gene3D" id="3.40.50.360">
    <property type="match status" value="1"/>
</dbReference>
<dbReference type="GO" id="GO:0009055">
    <property type="term" value="F:electron transfer activity"/>
    <property type="evidence" value="ECO:0007669"/>
    <property type="project" value="InterPro"/>
</dbReference>
<dbReference type="KEGG" id="mpd:MCP_1384"/>
<evidence type="ECO:0000259" key="1">
    <source>
        <dbReference type="PROSITE" id="PS50902"/>
    </source>
</evidence>
<evidence type="ECO:0000313" key="2">
    <source>
        <dbReference type="EMBL" id="BAI61456.1"/>
    </source>
</evidence>
<dbReference type="SUPFAM" id="SSF52218">
    <property type="entry name" value="Flavoproteins"/>
    <property type="match status" value="1"/>
</dbReference>
<dbReference type="GeneID" id="8681346"/>
<dbReference type="InterPro" id="IPR008254">
    <property type="entry name" value="Flavodoxin/NO_synth"/>
</dbReference>
<dbReference type="Proteomes" id="UP000001882">
    <property type="component" value="Chromosome"/>
</dbReference>
<dbReference type="InParanoid" id="D1YYD4"/>
<dbReference type="AlphaFoldDB" id="D1YYD4"/>
<organism evidence="2 3">
    <name type="scientific">Methanocella paludicola (strain DSM 17711 / JCM 13418 / NBRC 101707 / SANAE)</name>
    <dbReference type="NCBI Taxonomy" id="304371"/>
    <lineage>
        <taxon>Archaea</taxon>
        <taxon>Methanobacteriati</taxon>
        <taxon>Methanobacteriota</taxon>
        <taxon>Stenosarchaea group</taxon>
        <taxon>Methanomicrobia</taxon>
        <taxon>Methanocellales</taxon>
        <taxon>Methanocellaceae</taxon>
        <taxon>Methanocella</taxon>
    </lineage>
</organism>
<dbReference type="eggNOG" id="arCOG00519">
    <property type="taxonomic scope" value="Archaea"/>
</dbReference>
<dbReference type="PROSITE" id="PS00201">
    <property type="entry name" value="FLAVODOXIN"/>
    <property type="match status" value="1"/>
</dbReference>